<evidence type="ECO:0008006" key="3">
    <source>
        <dbReference type="Google" id="ProtNLM"/>
    </source>
</evidence>
<sequence>MKQFFVLSSLILILLIILNCEKTKFPNNLKNTQWIIDMGGLITPDGEKTYYLSKRDKTAFIYNFHAIDFLDDKNFKSYDSWECGNDCFTAIFGTYYFTKSNQIQLKVDSITSSGTCMSPTQIFKPSKVITFNLSKEKTQLKLTKK</sequence>
<evidence type="ECO:0000313" key="1">
    <source>
        <dbReference type="EMBL" id="SHK84636.1"/>
    </source>
</evidence>
<dbReference type="EMBL" id="FRBH01000004">
    <property type="protein sequence ID" value="SHK84636.1"/>
    <property type="molecule type" value="Genomic_DNA"/>
</dbReference>
<name>A0A1M6VTI5_9FLAO</name>
<dbReference type="STRING" id="1434701.SAMN05443634_10430"/>
<accession>A0A1M6VTI5</accession>
<dbReference type="OrthoDB" id="767727at2"/>
<protein>
    <recommendedName>
        <fullName evidence="3">Lipocalin-like domain-containing protein</fullName>
    </recommendedName>
</protein>
<reference evidence="2" key="1">
    <citation type="submission" date="2016-11" db="EMBL/GenBank/DDBJ databases">
        <authorList>
            <person name="Varghese N."/>
            <person name="Submissions S."/>
        </authorList>
    </citation>
    <scope>NUCLEOTIDE SEQUENCE [LARGE SCALE GENOMIC DNA]</scope>
    <source>
        <strain evidence="2">DSM 27989</strain>
    </source>
</reference>
<evidence type="ECO:0000313" key="2">
    <source>
        <dbReference type="Proteomes" id="UP000184120"/>
    </source>
</evidence>
<dbReference type="Proteomes" id="UP000184120">
    <property type="component" value="Unassembled WGS sequence"/>
</dbReference>
<organism evidence="1 2">
    <name type="scientific">Chishuiella changwenlii</name>
    <dbReference type="NCBI Taxonomy" id="1434701"/>
    <lineage>
        <taxon>Bacteria</taxon>
        <taxon>Pseudomonadati</taxon>
        <taxon>Bacteroidota</taxon>
        <taxon>Flavobacteriia</taxon>
        <taxon>Flavobacteriales</taxon>
        <taxon>Weeksellaceae</taxon>
        <taxon>Chishuiella</taxon>
    </lineage>
</organism>
<proteinExistence type="predicted"/>
<dbReference type="AlphaFoldDB" id="A0A1M6VTI5"/>
<gene>
    <name evidence="1" type="ORF">SAMN05443634_10430</name>
</gene>